<dbReference type="CDD" id="cd00093">
    <property type="entry name" value="HTH_XRE"/>
    <property type="match status" value="1"/>
</dbReference>
<dbReference type="GO" id="GO:0003677">
    <property type="term" value="F:DNA binding"/>
    <property type="evidence" value="ECO:0007669"/>
    <property type="project" value="UniProtKB-KW"/>
</dbReference>
<name>A0A6I8LZE0_9PSEU</name>
<keyword evidence="2" id="KW-0238">DNA-binding</keyword>
<dbReference type="Gene3D" id="3.30.450.180">
    <property type="match status" value="1"/>
</dbReference>
<dbReference type="InterPro" id="IPR041413">
    <property type="entry name" value="MLTR_LBD"/>
</dbReference>
<dbReference type="Pfam" id="PF13560">
    <property type="entry name" value="HTH_31"/>
    <property type="match status" value="1"/>
</dbReference>
<evidence type="ECO:0000313" key="3">
    <source>
        <dbReference type="Proteomes" id="UP000399805"/>
    </source>
</evidence>
<dbReference type="Gene3D" id="1.10.260.40">
    <property type="entry name" value="lambda repressor-like DNA-binding domains"/>
    <property type="match status" value="1"/>
</dbReference>
<gene>
    <name evidence="2" type="ORF">AA23TX_06954</name>
</gene>
<accession>A0A6I8LZE0</accession>
<reference evidence="2 3" key="1">
    <citation type="submission" date="2019-09" db="EMBL/GenBank/DDBJ databases">
        <authorList>
            <person name="Leyn A S."/>
        </authorList>
    </citation>
    <scope>NUCLEOTIDE SEQUENCE [LARGE SCALE GENOMIC DNA]</scope>
    <source>
        <strain evidence="2">AA231_1</strain>
    </source>
</reference>
<feature type="domain" description="HTH cro/C1-type" evidence="1">
    <location>
        <begin position="46"/>
        <end position="93"/>
    </location>
</feature>
<dbReference type="SUPFAM" id="SSF47413">
    <property type="entry name" value="lambda repressor-like DNA-binding domains"/>
    <property type="match status" value="1"/>
</dbReference>
<dbReference type="InterPro" id="IPR001387">
    <property type="entry name" value="Cro/C1-type_HTH"/>
</dbReference>
<evidence type="ECO:0000259" key="1">
    <source>
        <dbReference type="PROSITE" id="PS50943"/>
    </source>
</evidence>
<dbReference type="EMBL" id="CABVGP010000002">
    <property type="protein sequence ID" value="VVJ21940.1"/>
    <property type="molecule type" value="Genomic_DNA"/>
</dbReference>
<dbReference type="InterPro" id="IPR010982">
    <property type="entry name" value="Lambda_DNA-bd_dom_sf"/>
</dbReference>
<sequence>MRPHPCAHTDDVIDRPGLAEFLRRRRAALTPSDIGLPETSRRRTPGLRREEVAVLAGISSDFYARLEQARGSDPSESVVTALARALRCTPDEKDHLFRLAGVPTPPRQVGDHIDPGLRQLAAHLDALPTCVYNDLGDVLYTNPLNDALAGDGEFRPGRDRNIYRRWFTPGAARDHVPEADRARLSAAHVSDLRATCSRRAGDPRITQLISDLSTHSEEFRTLWNRHEVAVRHADLKAVQHPTVGLIRLRCQLLVTPETGLRMRILLPLQGTDAAEKLELLRVIGTQQFAAG</sequence>
<protein>
    <submittedName>
        <fullName evidence="2">Putative DNA-binding protein</fullName>
    </submittedName>
</protein>
<keyword evidence="3" id="KW-1185">Reference proteome</keyword>
<organism evidence="2 3">
    <name type="scientific">Amycolatopsis camponoti</name>
    <dbReference type="NCBI Taxonomy" id="2606593"/>
    <lineage>
        <taxon>Bacteria</taxon>
        <taxon>Bacillati</taxon>
        <taxon>Actinomycetota</taxon>
        <taxon>Actinomycetes</taxon>
        <taxon>Pseudonocardiales</taxon>
        <taxon>Pseudonocardiaceae</taxon>
        <taxon>Amycolatopsis</taxon>
    </lineage>
</organism>
<dbReference type="PROSITE" id="PS50943">
    <property type="entry name" value="HTH_CROC1"/>
    <property type="match status" value="1"/>
</dbReference>
<dbReference type="Pfam" id="PF17765">
    <property type="entry name" value="MLTR_LBD"/>
    <property type="match status" value="1"/>
</dbReference>
<proteinExistence type="predicted"/>
<dbReference type="Proteomes" id="UP000399805">
    <property type="component" value="Unassembled WGS sequence"/>
</dbReference>
<dbReference type="SMART" id="SM00530">
    <property type="entry name" value="HTH_XRE"/>
    <property type="match status" value="1"/>
</dbReference>
<evidence type="ECO:0000313" key="2">
    <source>
        <dbReference type="EMBL" id="VVJ21940.1"/>
    </source>
</evidence>
<dbReference type="PANTHER" id="PTHR35010">
    <property type="entry name" value="BLL4672 PROTEIN-RELATED"/>
    <property type="match status" value="1"/>
</dbReference>
<dbReference type="PANTHER" id="PTHR35010:SF2">
    <property type="entry name" value="BLL4672 PROTEIN"/>
    <property type="match status" value="1"/>
</dbReference>
<dbReference type="AlphaFoldDB" id="A0A6I8LZE0"/>